<dbReference type="InterPro" id="IPR029064">
    <property type="entry name" value="Ribosomal_eL30-like_sf"/>
</dbReference>
<evidence type="ECO:0000313" key="2">
    <source>
        <dbReference type="Proteomes" id="UP001589854"/>
    </source>
</evidence>
<comment type="caution">
    <text evidence="1">The sequence shown here is derived from an EMBL/GenBank/DDBJ whole genome shotgun (WGS) entry which is preliminary data.</text>
</comment>
<accession>A0ABV6GBD8</accession>
<dbReference type="RefSeq" id="WP_378931564.1">
    <property type="nucleotide sequence ID" value="NZ_JBHLVO010000003.1"/>
</dbReference>
<protein>
    <submittedName>
        <fullName evidence="1">YueI family protein</fullName>
    </submittedName>
</protein>
<organism evidence="1 2">
    <name type="scientific">Metabacillus herbersteinensis</name>
    <dbReference type="NCBI Taxonomy" id="283816"/>
    <lineage>
        <taxon>Bacteria</taxon>
        <taxon>Bacillati</taxon>
        <taxon>Bacillota</taxon>
        <taxon>Bacilli</taxon>
        <taxon>Bacillales</taxon>
        <taxon>Bacillaceae</taxon>
        <taxon>Metabacillus</taxon>
    </lineage>
</organism>
<dbReference type="Gene3D" id="3.30.1330.30">
    <property type="match status" value="1"/>
</dbReference>
<dbReference type="Proteomes" id="UP001589854">
    <property type="component" value="Unassembled WGS sequence"/>
</dbReference>
<dbReference type="EMBL" id="JBHLVO010000003">
    <property type="protein sequence ID" value="MFC0270986.1"/>
    <property type="molecule type" value="Genomic_DNA"/>
</dbReference>
<proteinExistence type="predicted"/>
<dbReference type="InterPro" id="IPR012543">
    <property type="entry name" value="DUF1694"/>
</dbReference>
<reference evidence="1 2" key="1">
    <citation type="submission" date="2024-09" db="EMBL/GenBank/DDBJ databases">
        <authorList>
            <person name="Sun Q."/>
            <person name="Mori K."/>
        </authorList>
    </citation>
    <scope>NUCLEOTIDE SEQUENCE [LARGE SCALE GENOMIC DNA]</scope>
    <source>
        <strain evidence="1 2">CCM 7228</strain>
    </source>
</reference>
<dbReference type="Pfam" id="PF07997">
    <property type="entry name" value="DUF1694"/>
    <property type="match status" value="1"/>
</dbReference>
<sequence length="127" mass="14520">MSEENINSYINQGVYGPLETKPDERNKFLGTIRERIVVALTVGQVRQKKIYKEVETELKRVHTGKLLLNGSIDYSSLSKYVKIANQLDYPFSIISDFDQDTSIGLVLASSKAVDRIDIYIQDEIYKK</sequence>
<keyword evidence="2" id="KW-1185">Reference proteome</keyword>
<dbReference type="SUPFAM" id="SSF160515">
    <property type="entry name" value="YueI-like"/>
    <property type="match status" value="1"/>
</dbReference>
<evidence type="ECO:0000313" key="1">
    <source>
        <dbReference type="EMBL" id="MFC0270986.1"/>
    </source>
</evidence>
<gene>
    <name evidence="1" type="ORF">ACFFIX_05930</name>
</gene>
<name>A0ABV6GBD8_9BACI</name>
<dbReference type="PIRSF" id="PIRSF034303">
    <property type="entry name" value="DUF1694"/>
    <property type="match status" value="1"/>
</dbReference>